<evidence type="ECO:0000313" key="2">
    <source>
        <dbReference type="EMBL" id="WOK96646.1"/>
    </source>
</evidence>
<feature type="region of interest" description="Disordered" evidence="1">
    <location>
        <begin position="19"/>
        <end position="44"/>
    </location>
</feature>
<gene>
    <name evidence="2" type="ORF">Cni_G05353</name>
</gene>
<dbReference type="AlphaFoldDB" id="A0AAQ3JV40"/>
<protein>
    <submittedName>
        <fullName evidence="2">2-Cys peroxiredoxin BAS1, chloroplastic-like</fullName>
    </submittedName>
</protein>
<sequence length="205" mass="22599">MANPAAFCNSRSPPIFASHDPLFPPHPIPSQSRPSAISPASPLNPAIGPPSPLQACDYLPTAGLRRSVPPHCRPATIAPYKLQRSGYFSPQLTSSLRRFLGESPSFRPRTPTVPHSAIPLGVSNPWRFVPGGLSPDLLLCCSNEGKLRRNLRNSLFHCIYPILHWIRETRSEGASSLKYPLSDITKSVSKFFGVLIQYQKSYDIN</sequence>
<dbReference type="EMBL" id="CP136891">
    <property type="protein sequence ID" value="WOK96646.1"/>
    <property type="molecule type" value="Genomic_DNA"/>
</dbReference>
<evidence type="ECO:0000313" key="3">
    <source>
        <dbReference type="Proteomes" id="UP001327560"/>
    </source>
</evidence>
<evidence type="ECO:0000256" key="1">
    <source>
        <dbReference type="SAM" id="MobiDB-lite"/>
    </source>
</evidence>
<accession>A0AAQ3JV40</accession>
<reference evidence="2 3" key="1">
    <citation type="submission" date="2023-10" db="EMBL/GenBank/DDBJ databases">
        <title>Chromosome-scale genome assembly provides insights into flower coloration mechanisms of Canna indica.</title>
        <authorList>
            <person name="Li C."/>
        </authorList>
    </citation>
    <scope>NUCLEOTIDE SEQUENCE [LARGE SCALE GENOMIC DNA]</scope>
    <source>
        <tissue evidence="2">Flower</tissue>
    </source>
</reference>
<organism evidence="2 3">
    <name type="scientific">Canna indica</name>
    <name type="common">Indian-shot</name>
    <dbReference type="NCBI Taxonomy" id="4628"/>
    <lineage>
        <taxon>Eukaryota</taxon>
        <taxon>Viridiplantae</taxon>
        <taxon>Streptophyta</taxon>
        <taxon>Embryophyta</taxon>
        <taxon>Tracheophyta</taxon>
        <taxon>Spermatophyta</taxon>
        <taxon>Magnoliopsida</taxon>
        <taxon>Liliopsida</taxon>
        <taxon>Zingiberales</taxon>
        <taxon>Cannaceae</taxon>
        <taxon>Canna</taxon>
    </lineage>
</organism>
<name>A0AAQ3JV40_9LILI</name>
<keyword evidence="3" id="KW-1185">Reference proteome</keyword>
<dbReference type="Proteomes" id="UP001327560">
    <property type="component" value="Chromosome 2"/>
</dbReference>
<proteinExistence type="predicted"/>